<reference evidence="2 3" key="1">
    <citation type="submission" date="2020-06" db="EMBL/GenBank/DDBJ databases">
        <authorList>
            <person name="Li R."/>
            <person name="Bekaert M."/>
        </authorList>
    </citation>
    <scope>NUCLEOTIDE SEQUENCE [LARGE SCALE GENOMIC DNA]</scope>
    <source>
        <strain evidence="3">wild</strain>
    </source>
</reference>
<dbReference type="SUPFAM" id="SSF101898">
    <property type="entry name" value="NHL repeat"/>
    <property type="match status" value="1"/>
</dbReference>
<dbReference type="AlphaFoldDB" id="A0A6J8ES25"/>
<proteinExistence type="predicted"/>
<accession>A0A6J8ES25</accession>
<evidence type="ECO:0000256" key="1">
    <source>
        <dbReference type="SAM" id="Coils"/>
    </source>
</evidence>
<name>A0A6J8ES25_MYTCO</name>
<sequence length="305" mass="34466">MQNLKNDKITAFVSEVNNIKVKVESVMKEKNDEKEKLVTAFTEIEAEANQFISSLKDKLDSLLAVFIKGLGITPEESVGKVKAINILNERIVDEHSFSTIVKRLAFDFESESLFVSYYGSKLYRLNFLDAFNSEMKIKDNNHRHGGICISDGVLYVIDGKTVKKISLQNLQQPLEMCFQTNTDCFHLNGLEIDSKNNRLLHTSEKYEVVCTSFDGSEIFKYKDEFMKKTTSLYVHLTGIIVVGDEDGTIHLISEDGCQPRLIFKSCNKLKNVRDLCFDKSSTRLAIFGAGYIELYDVCAGTGKQS</sequence>
<evidence type="ECO:0000313" key="2">
    <source>
        <dbReference type="EMBL" id="CAC5423317.1"/>
    </source>
</evidence>
<dbReference type="InterPro" id="IPR015943">
    <property type="entry name" value="WD40/YVTN_repeat-like_dom_sf"/>
</dbReference>
<feature type="coiled-coil region" evidence="1">
    <location>
        <begin position="16"/>
        <end position="47"/>
    </location>
</feature>
<protein>
    <submittedName>
        <fullName evidence="2">Uncharacterized protein</fullName>
    </submittedName>
</protein>
<dbReference type="EMBL" id="CACVKT020009759">
    <property type="protein sequence ID" value="CAC5423317.1"/>
    <property type="molecule type" value="Genomic_DNA"/>
</dbReference>
<organism evidence="2 3">
    <name type="scientific">Mytilus coruscus</name>
    <name type="common">Sea mussel</name>
    <dbReference type="NCBI Taxonomy" id="42192"/>
    <lineage>
        <taxon>Eukaryota</taxon>
        <taxon>Metazoa</taxon>
        <taxon>Spiralia</taxon>
        <taxon>Lophotrochozoa</taxon>
        <taxon>Mollusca</taxon>
        <taxon>Bivalvia</taxon>
        <taxon>Autobranchia</taxon>
        <taxon>Pteriomorphia</taxon>
        <taxon>Mytilida</taxon>
        <taxon>Mytiloidea</taxon>
        <taxon>Mytilidae</taxon>
        <taxon>Mytilinae</taxon>
        <taxon>Mytilus</taxon>
    </lineage>
</organism>
<dbReference type="Proteomes" id="UP000507470">
    <property type="component" value="Unassembled WGS sequence"/>
</dbReference>
<keyword evidence="1" id="KW-0175">Coiled coil</keyword>
<gene>
    <name evidence="2" type="ORF">MCOR_55294</name>
</gene>
<dbReference type="Gene3D" id="2.130.10.10">
    <property type="entry name" value="YVTN repeat-like/Quinoprotein amine dehydrogenase"/>
    <property type="match status" value="1"/>
</dbReference>
<evidence type="ECO:0000313" key="3">
    <source>
        <dbReference type="Proteomes" id="UP000507470"/>
    </source>
</evidence>
<keyword evidence="3" id="KW-1185">Reference proteome</keyword>